<evidence type="ECO:0000256" key="2">
    <source>
        <dbReference type="PROSITE-ProRule" id="PRU00335"/>
    </source>
</evidence>
<sequence>MPSAPPTTDDPADFRVHVVAESIRLFAEQGYEATTVEQVAAAAGISRRTFFRQFGAKEDVIFADHESLLTQVSAHLAAGDADPYAAVCSAAEVVFLHFRDSREMAVRRLRVVQGVPALRDRELVTTYRYQRVFEDFLRTRLPEESPARLIGYAAAVTSAHNFLLRAMIRGDEDATLERLRAELGHLRGAFTRPEAPLGDDLSVAVAVITQPVGSSPDEVGRLVAEQLRAAQQHRGQ</sequence>
<accession>A0ABU7MLE3</accession>
<dbReference type="PROSITE" id="PS50977">
    <property type="entry name" value="HTH_TETR_2"/>
    <property type="match status" value="1"/>
</dbReference>
<dbReference type="PANTHER" id="PTHR30055">
    <property type="entry name" value="HTH-TYPE TRANSCRIPTIONAL REGULATOR RUTR"/>
    <property type="match status" value="1"/>
</dbReference>
<dbReference type="PANTHER" id="PTHR30055:SF226">
    <property type="entry name" value="HTH-TYPE TRANSCRIPTIONAL REGULATOR PKSA"/>
    <property type="match status" value="1"/>
</dbReference>
<dbReference type="PRINTS" id="PR00455">
    <property type="entry name" value="HTHTETR"/>
</dbReference>
<proteinExistence type="predicted"/>
<dbReference type="InterPro" id="IPR050109">
    <property type="entry name" value="HTH-type_TetR-like_transc_reg"/>
</dbReference>
<evidence type="ECO:0000313" key="4">
    <source>
        <dbReference type="EMBL" id="MEE3853456.1"/>
    </source>
</evidence>
<name>A0ABU7MLE3_9ACTN</name>
<dbReference type="InterPro" id="IPR009057">
    <property type="entry name" value="Homeodomain-like_sf"/>
</dbReference>
<feature type="domain" description="HTH tetR-type" evidence="3">
    <location>
        <begin position="12"/>
        <end position="72"/>
    </location>
</feature>
<keyword evidence="1 2" id="KW-0238">DNA-binding</keyword>
<reference evidence="4 5" key="1">
    <citation type="submission" date="2024-01" db="EMBL/GenBank/DDBJ databases">
        <title>Draft genome sequence of Gordonia sp. LSe1-13.</title>
        <authorList>
            <person name="Suphannarot A."/>
            <person name="Mingma R."/>
        </authorList>
    </citation>
    <scope>NUCLEOTIDE SEQUENCE [LARGE SCALE GENOMIC DNA]</scope>
    <source>
        <strain evidence="4 5">LSe1-13</strain>
    </source>
</reference>
<evidence type="ECO:0000313" key="5">
    <source>
        <dbReference type="Proteomes" id="UP001347146"/>
    </source>
</evidence>
<dbReference type="EMBL" id="JAZDUF010000012">
    <property type="protein sequence ID" value="MEE3853456.1"/>
    <property type="molecule type" value="Genomic_DNA"/>
</dbReference>
<feature type="DNA-binding region" description="H-T-H motif" evidence="2">
    <location>
        <begin position="35"/>
        <end position="54"/>
    </location>
</feature>
<organism evidence="4 5">
    <name type="scientific">Gordonia sesuvii</name>
    <dbReference type="NCBI Taxonomy" id="3116777"/>
    <lineage>
        <taxon>Bacteria</taxon>
        <taxon>Bacillati</taxon>
        <taxon>Actinomycetota</taxon>
        <taxon>Actinomycetes</taxon>
        <taxon>Mycobacteriales</taxon>
        <taxon>Gordoniaceae</taxon>
        <taxon>Gordonia</taxon>
    </lineage>
</organism>
<keyword evidence="5" id="KW-1185">Reference proteome</keyword>
<dbReference type="RefSeq" id="WP_330436588.1">
    <property type="nucleotide sequence ID" value="NZ_JAZDUF010000012.1"/>
</dbReference>
<dbReference type="Proteomes" id="UP001347146">
    <property type="component" value="Unassembled WGS sequence"/>
</dbReference>
<dbReference type="Gene3D" id="1.10.357.10">
    <property type="entry name" value="Tetracycline Repressor, domain 2"/>
    <property type="match status" value="1"/>
</dbReference>
<dbReference type="Pfam" id="PF00440">
    <property type="entry name" value="TetR_N"/>
    <property type="match status" value="1"/>
</dbReference>
<comment type="caution">
    <text evidence="4">The sequence shown here is derived from an EMBL/GenBank/DDBJ whole genome shotgun (WGS) entry which is preliminary data.</text>
</comment>
<dbReference type="InterPro" id="IPR001647">
    <property type="entry name" value="HTH_TetR"/>
</dbReference>
<dbReference type="SUPFAM" id="SSF46689">
    <property type="entry name" value="Homeodomain-like"/>
    <property type="match status" value="1"/>
</dbReference>
<protein>
    <submittedName>
        <fullName evidence="4">TetR family transcriptional regulator</fullName>
    </submittedName>
</protein>
<evidence type="ECO:0000256" key="1">
    <source>
        <dbReference type="ARBA" id="ARBA00023125"/>
    </source>
</evidence>
<gene>
    <name evidence="4" type="ORF">VZC37_24180</name>
</gene>
<evidence type="ECO:0000259" key="3">
    <source>
        <dbReference type="PROSITE" id="PS50977"/>
    </source>
</evidence>